<reference evidence="3" key="1">
    <citation type="submission" date="2022-08" db="EMBL/GenBank/DDBJ databases">
        <authorList>
            <person name="Vandamme P."/>
            <person name="Hettiarachchi A."/>
            <person name="Peeters C."/>
            <person name="Cnockaert M."/>
            <person name="Carlier A."/>
        </authorList>
    </citation>
    <scope>NUCLEOTIDE SEQUENCE</scope>
    <source>
        <strain evidence="3">LMG 31809</strain>
    </source>
</reference>
<dbReference type="RefSeq" id="WP_274942278.1">
    <property type="nucleotide sequence ID" value="NZ_JANWOI010000001.1"/>
</dbReference>
<dbReference type="AlphaFoldDB" id="A0A9X3Z627"/>
<reference evidence="3" key="2">
    <citation type="journal article" date="2023" name="Syst. Appl. Microbiol.">
        <title>Govania unica gen. nov., sp. nov., a rare biosphere bacterium that represents a novel family in the class Alphaproteobacteria.</title>
        <authorList>
            <person name="Vandamme P."/>
            <person name="Peeters C."/>
            <person name="Hettiarachchi A."/>
            <person name="Cnockaert M."/>
            <person name="Carlier A."/>
        </authorList>
    </citation>
    <scope>NUCLEOTIDE SEQUENCE</scope>
    <source>
        <strain evidence="3">LMG 31809</strain>
    </source>
</reference>
<keyword evidence="4" id="KW-1185">Reference proteome</keyword>
<dbReference type="EMBL" id="JANWOI010000001">
    <property type="protein sequence ID" value="MDA5192573.1"/>
    <property type="molecule type" value="Genomic_DNA"/>
</dbReference>
<dbReference type="SUPFAM" id="SSF52096">
    <property type="entry name" value="ClpP/crotonase"/>
    <property type="match status" value="1"/>
</dbReference>
<protein>
    <submittedName>
        <fullName evidence="3">Enoyl-CoA hydratase/isomerase family protein</fullName>
    </submittedName>
</protein>
<evidence type="ECO:0000256" key="1">
    <source>
        <dbReference type="ARBA" id="ARBA00005254"/>
    </source>
</evidence>
<comment type="caution">
    <text evidence="3">The sequence shown here is derived from an EMBL/GenBank/DDBJ whole genome shotgun (WGS) entry which is preliminary data.</text>
</comment>
<dbReference type="GO" id="GO:0003824">
    <property type="term" value="F:catalytic activity"/>
    <property type="evidence" value="ECO:0007669"/>
    <property type="project" value="InterPro"/>
</dbReference>
<proteinExistence type="inferred from homology"/>
<dbReference type="InterPro" id="IPR014748">
    <property type="entry name" value="Enoyl-CoA_hydra_C"/>
</dbReference>
<organism evidence="3 4">
    <name type="scientific">Govanella unica</name>
    <dbReference type="NCBI Taxonomy" id="2975056"/>
    <lineage>
        <taxon>Bacteria</taxon>
        <taxon>Pseudomonadati</taxon>
        <taxon>Pseudomonadota</taxon>
        <taxon>Alphaproteobacteria</taxon>
        <taxon>Emcibacterales</taxon>
        <taxon>Govanellaceae</taxon>
        <taxon>Govanella</taxon>
    </lineage>
</organism>
<comment type="similarity">
    <text evidence="1 2">Belongs to the enoyl-CoA hydratase/isomerase family.</text>
</comment>
<dbReference type="InterPro" id="IPR051683">
    <property type="entry name" value="Enoyl-CoA_Hydratase/Isomerase"/>
</dbReference>
<dbReference type="InterPro" id="IPR018376">
    <property type="entry name" value="Enoyl-CoA_hyd/isom_CS"/>
</dbReference>
<dbReference type="Gene3D" id="1.10.12.10">
    <property type="entry name" value="Lyase 2-enoyl-coa Hydratase, Chain A, domain 2"/>
    <property type="match status" value="1"/>
</dbReference>
<evidence type="ECO:0000256" key="2">
    <source>
        <dbReference type="RuleBase" id="RU003707"/>
    </source>
</evidence>
<evidence type="ECO:0000313" key="3">
    <source>
        <dbReference type="EMBL" id="MDA5192573.1"/>
    </source>
</evidence>
<dbReference type="CDD" id="cd06558">
    <property type="entry name" value="crotonase-like"/>
    <property type="match status" value="1"/>
</dbReference>
<dbReference type="Pfam" id="PF00378">
    <property type="entry name" value="ECH_1"/>
    <property type="match status" value="1"/>
</dbReference>
<accession>A0A9X3Z627</accession>
<evidence type="ECO:0000313" key="4">
    <source>
        <dbReference type="Proteomes" id="UP001141619"/>
    </source>
</evidence>
<sequence length="263" mass="28055">MSDMVLLDIDGRGVATVTMNRPELHNAFNEDMIAQLTEMFAALDQNDAVRVVVLTGKGASFSAGGDLNWMKKFVQYSHAENMADAMKLAVMLKTLDRLSKPTIAAVNGATFAGGVGLLSCCDLVVAVETAIFAVSEVKIGLAPATISPYVVAAIGARAARRYFLTGERFDAGQAQAIGLVHEVAADHAALTQTVDGFIKQFLGNGQTAMTASKDLVFAVMDRAVDDALMTETARRIADRRISAEGQEGLAAFLEKRKPNWVKG</sequence>
<dbReference type="PROSITE" id="PS00166">
    <property type="entry name" value="ENOYL_COA_HYDRATASE"/>
    <property type="match status" value="1"/>
</dbReference>
<dbReference type="InterPro" id="IPR029045">
    <property type="entry name" value="ClpP/crotonase-like_dom_sf"/>
</dbReference>
<dbReference type="InterPro" id="IPR001753">
    <property type="entry name" value="Enoyl-CoA_hydra/iso"/>
</dbReference>
<name>A0A9X3Z627_9PROT</name>
<dbReference type="Proteomes" id="UP001141619">
    <property type="component" value="Unassembled WGS sequence"/>
</dbReference>
<gene>
    <name evidence="3" type="ORF">NYP16_01190</name>
</gene>
<dbReference type="Gene3D" id="3.90.226.10">
    <property type="entry name" value="2-enoyl-CoA Hydratase, Chain A, domain 1"/>
    <property type="match status" value="1"/>
</dbReference>
<dbReference type="PANTHER" id="PTHR42964:SF1">
    <property type="entry name" value="POLYKETIDE BIOSYNTHESIS ENOYL-COA HYDRATASE PKSH-RELATED"/>
    <property type="match status" value="1"/>
</dbReference>
<dbReference type="PANTHER" id="PTHR42964">
    <property type="entry name" value="ENOYL-COA HYDRATASE"/>
    <property type="match status" value="1"/>
</dbReference>